<keyword evidence="6 7" id="KW-0472">Membrane</keyword>
<dbReference type="InterPro" id="IPR050448">
    <property type="entry name" value="OpgB/LTA_synthase_biosynth"/>
</dbReference>
<dbReference type="InterPro" id="IPR000917">
    <property type="entry name" value="Sulfatase_N"/>
</dbReference>
<dbReference type="CDD" id="cd16015">
    <property type="entry name" value="LTA_synthase"/>
    <property type="match status" value="1"/>
</dbReference>
<protein>
    <submittedName>
        <fullName evidence="9">LTA synthase family protein</fullName>
    </submittedName>
</protein>
<evidence type="ECO:0000256" key="6">
    <source>
        <dbReference type="ARBA" id="ARBA00023136"/>
    </source>
</evidence>
<comment type="caution">
    <text evidence="9">The sequence shown here is derived from an EMBL/GenBank/DDBJ whole genome shotgun (WGS) entry which is preliminary data.</text>
</comment>
<gene>
    <name evidence="9" type="ORF">IAA55_03015</name>
</gene>
<evidence type="ECO:0000256" key="4">
    <source>
        <dbReference type="ARBA" id="ARBA00022692"/>
    </source>
</evidence>
<dbReference type="Pfam" id="PF00884">
    <property type="entry name" value="Sulfatase"/>
    <property type="match status" value="1"/>
</dbReference>
<keyword evidence="3" id="KW-1003">Cell membrane</keyword>
<evidence type="ECO:0000256" key="7">
    <source>
        <dbReference type="SAM" id="Phobius"/>
    </source>
</evidence>
<feature type="transmembrane region" description="Helical" evidence="7">
    <location>
        <begin position="44"/>
        <end position="69"/>
    </location>
</feature>
<dbReference type="InterPro" id="IPR017850">
    <property type="entry name" value="Alkaline_phosphatase_core_sf"/>
</dbReference>
<accession>A0A9D1E926</accession>
<dbReference type="PANTHER" id="PTHR47371:SF3">
    <property type="entry name" value="PHOSPHOGLYCEROL TRANSFERASE I"/>
    <property type="match status" value="1"/>
</dbReference>
<evidence type="ECO:0000256" key="1">
    <source>
        <dbReference type="ARBA" id="ARBA00004651"/>
    </source>
</evidence>
<comment type="pathway">
    <text evidence="2">Cell wall biogenesis; lipoteichoic acid biosynthesis.</text>
</comment>
<dbReference type="AlphaFoldDB" id="A0A9D1E926"/>
<proteinExistence type="predicted"/>
<keyword evidence="5 7" id="KW-1133">Transmembrane helix</keyword>
<keyword evidence="4 7" id="KW-0812">Transmembrane</keyword>
<evidence type="ECO:0000313" key="10">
    <source>
        <dbReference type="Proteomes" id="UP000823912"/>
    </source>
</evidence>
<feature type="transmembrane region" description="Helical" evidence="7">
    <location>
        <begin position="114"/>
        <end position="135"/>
    </location>
</feature>
<dbReference type="SUPFAM" id="SSF53649">
    <property type="entry name" value="Alkaline phosphatase-like"/>
    <property type="match status" value="1"/>
</dbReference>
<name>A0A9D1E926_9FIRM</name>
<reference evidence="9" key="2">
    <citation type="journal article" date="2021" name="PeerJ">
        <title>Extensive microbial diversity within the chicken gut microbiome revealed by metagenomics and culture.</title>
        <authorList>
            <person name="Gilroy R."/>
            <person name="Ravi A."/>
            <person name="Getino M."/>
            <person name="Pursley I."/>
            <person name="Horton D.L."/>
            <person name="Alikhan N.F."/>
            <person name="Baker D."/>
            <person name="Gharbi K."/>
            <person name="Hall N."/>
            <person name="Watson M."/>
            <person name="Adriaenssens E.M."/>
            <person name="Foster-Nyarko E."/>
            <person name="Jarju S."/>
            <person name="Secka A."/>
            <person name="Antonio M."/>
            <person name="Oren A."/>
            <person name="Chaudhuri R.R."/>
            <person name="La Ragione R."/>
            <person name="Hildebrand F."/>
            <person name="Pallen M.J."/>
        </authorList>
    </citation>
    <scope>NUCLEOTIDE SEQUENCE</scope>
    <source>
        <strain evidence="9">ChiSjej5B23-6657</strain>
    </source>
</reference>
<feature type="transmembrane region" description="Helical" evidence="7">
    <location>
        <begin position="163"/>
        <end position="182"/>
    </location>
</feature>
<dbReference type="GO" id="GO:0005886">
    <property type="term" value="C:plasma membrane"/>
    <property type="evidence" value="ECO:0007669"/>
    <property type="project" value="UniProtKB-SubCell"/>
</dbReference>
<organism evidence="9 10">
    <name type="scientific">Candidatus Pullilachnospira gallistercoris</name>
    <dbReference type="NCBI Taxonomy" id="2840911"/>
    <lineage>
        <taxon>Bacteria</taxon>
        <taxon>Bacillati</taxon>
        <taxon>Bacillota</taxon>
        <taxon>Clostridia</taxon>
        <taxon>Lachnospirales</taxon>
        <taxon>Lachnospiraceae</taxon>
        <taxon>Lachnospiraceae incertae sedis</taxon>
        <taxon>Candidatus Pullilachnospira</taxon>
    </lineage>
</organism>
<feature type="transmembrane region" description="Helical" evidence="7">
    <location>
        <begin position="89"/>
        <end position="107"/>
    </location>
</feature>
<dbReference type="PANTHER" id="PTHR47371">
    <property type="entry name" value="LIPOTEICHOIC ACID SYNTHASE"/>
    <property type="match status" value="1"/>
</dbReference>
<evidence type="ECO:0000256" key="5">
    <source>
        <dbReference type="ARBA" id="ARBA00022989"/>
    </source>
</evidence>
<feature type="domain" description="Sulfatase N-terminal" evidence="8">
    <location>
        <begin position="280"/>
        <end position="546"/>
    </location>
</feature>
<evidence type="ECO:0000259" key="8">
    <source>
        <dbReference type="Pfam" id="PF00884"/>
    </source>
</evidence>
<feature type="transmembrane region" description="Helical" evidence="7">
    <location>
        <begin position="194"/>
        <end position="211"/>
    </location>
</feature>
<evidence type="ECO:0000256" key="2">
    <source>
        <dbReference type="ARBA" id="ARBA00004936"/>
    </source>
</evidence>
<dbReference type="Proteomes" id="UP000823912">
    <property type="component" value="Unassembled WGS sequence"/>
</dbReference>
<dbReference type="EMBL" id="DVHM01000048">
    <property type="protein sequence ID" value="HIR70236.1"/>
    <property type="molecule type" value="Genomic_DNA"/>
</dbReference>
<comment type="subcellular location">
    <subcellularLocation>
        <location evidence="1">Cell membrane</location>
        <topology evidence="1">Multi-pass membrane protein</topology>
    </subcellularLocation>
</comment>
<sequence>MKTFFKKVGSFFRGIGQKARHLFGKIPTPKFVVRIKESPKTEKFFAFINKYSLVEHVFLSLIMCFVLEWMSRHSFLEAMGFVVNHTGAYLYNSYLIFVVYSLVYLSNRQTFTRMIISAVFVALGITNCIILLNRVSPFGFTDMNMIGDLLTMQGTSYFTAQQAALAVAAILIYAILMVILFIKGKKQRTRIPYPLKYLFIIACFVSVPFVTKGLQNAGVISAYFGNLSQGYLDNGYIYGFGTSMLGRGMSRPLGYNEKNVQDLVEETSQETSTIVEDERPNIVVVLLESFFDVAEADFIHTSQDPTPYFHYLEDNYSTGHLTVPVVGAGTCNSEFEVLTGMSCQFFGPGEYPQKTILKQTDCESYADDLRNLGYGSHVVHNNGGNFYSRANAFSMMGFDTFQSKEMLDITDYTPLGSWPTDDILVGATIDAMASTDTPDFIYTITVETHGNYPTEDILGDTAAIDVTCDGKTEELTNQWKYYINMLYNMDDFMREYTEALDATGEPTLVIFFGDHLPTMGLTEDEVATHDLFQTKYVTWNNFGMSKEDMDLTTYQLVAEYLDRLGIHEGTMGHYHQYEMDQGVKAGSLEYMHGLELLQYDLLYGKRYAYNGVDLYPATDLEMGVKDVVIDRAYYFNNRLYIYGDNFTKWSDIYVNGEKISTRYESGQVLSTSASNVKDGDTIVVNQVGSSDTIFRSSNEYTVHDPNAVQAEGDEASGDSES</sequence>
<evidence type="ECO:0000256" key="3">
    <source>
        <dbReference type="ARBA" id="ARBA00022475"/>
    </source>
</evidence>
<dbReference type="Gene3D" id="3.40.720.10">
    <property type="entry name" value="Alkaline Phosphatase, subunit A"/>
    <property type="match status" value="1"/>
</dbReference>
<evidence type="ECO:0000313" key="9">
    <source>
        <dbReference type="EMBL" id="HIR70236.1"/>
    </source>
</evidence>
<reference evidence="9" key="1">
    <citation type="submission" date="2020-10" db="EMBL/GenBank/DDBJ databases">
        <authorList>
            <person name="Gilroy R."/>
        </authorList>
    </citation>
    <scope>NUCLEOTIDE SEQUENCE</scope>
    <source>
        <strain evidence="9">ChiSjej5B23-6657</strain>
    </source>
</reference>